<dbReference type="AlphaFoldDB" id="A0A814QS70"/>
<dbReference type="EMBL" id="CAJOBA010007890">
    <property type="protein sequence ID" value="CAF3815231.1"/>
    <property type="molecule type" value="Genomic_DNA"/>
</dbReference>
<dbReference type="Gene3D" id="3.30.559.30">
    <property type="entry name" value="Nonribosomal peptide synthetase, condensation domain"/>
    <property type="match status" value="1"/>
</dbReference>
<evidence type="ECO:0000313" key="2">
    <source>
        <dbReference type="EMBL" id="CAF1123484.1"/>
    </source>
</evidence>
<evidence type="ECO:0000313" key="1">
    <source>
        <dbReference type="EMBL" id="CAF1047453.1"/>
    </source>
</evidence>
<proteinExistence type="predicted"/>
<dbReference type="EMBL" id="CAJNOK010007878">
    <property type="protein sequence ID" value="CAF1047453.1"/>
    <property type="molecule type" value="Genomic_DNA"/>
</dbReference>
<organism evidence="2 5">
    <name type="scientific">Didymodactylos carnosus</name>
    <dbReference type="NCBI Taxonomy" id="1234261"/>
    <lineage>
        <taxon>Eukaryota</taxon>
        <taxon>Metazoa</taxon>
        <taxon>Spiralia</taxon>
        <taxon>Gnathifera</taxon>
        <taxon>Rotifera</taxon>
        <taxon>Eurotatoria</taxon>
        <taxon>Bdelloidea</taxon>
        <taxon>Philodinida</taxon>
        <taxon>Philodinidae</taxon>
        <taxon>Didymodactylos</taxon>
    </lineage>
</organism>
<evidence type="ECO:0000313" key="3">
    <source>
        <dbReference type="EMBL" id="CAF3815231.1"/>
    </source>
</evidence>
<protein>
    <submittedName>
        <fullName evidence="2">Uncharacterized protein</fullName>
    </submittedName>
</protein>
<dbReference type="EMBL" id="CAJOBC010006101">
    <property type="protein sequence ID" value="CAF3887046.1"/>
    <property type="molecule type" value="Genomic_DNA"/>
</dbReference>
<reference evidence="2" key="1">
    <citation type="submission" date="2021-02" db="EMBL/GenBank/DDBJ databases">
        <authorList>
            <person name="Nowell W R."/>
        </authorList>
    </citation>
    <scope>NUCLEOTIDE SEQUENCE</scope>
</reference>
<sequence>MLENSPDMKQLRESRKAILNGYYRLQHLPYNCPPKSNHLFSGKCGHLCSVINNDLLDLIIENANKMSVTMYQLLTTSYMLFLLKLRAYDDILIAGILANQYRPEMHQMIGTFVNGTSYRLRRQQ</sequence>
<dbReference type="EMBL" id="CAJNOQ010006099">
    <property type="protein sequence ID" value="CAF1123484.1"/>
    <property type="molecule type" value="Genomic_DNA"/>
</dbReference>
<dbReference type="Proteomes" id="UP000663829">
    <property type="component" value="Unassembled WGS sequence"/>
</dbReference>
<dbReference type="SUPFAM" id="SSF52777">
    <property type="entry name" value="CoA-dependent acyltransferases"/>
    <property type="match status" value="1"/>
</dbReference>
<accession>A0A814QS70</accession>
<comment type="caution">
    <text evidence="2">The sequence shown here is derived from an EMBL/GenBank/DDBJ whole genome shotgun (WGS) entry which is preliminary data.</text>
</comment>
<evidence type="ECO:0000313" key="4">
    <source>
        <dbReference type="EMBL" id="CAF3887046.1"/>
    </source>
</evidence>
<dbReference type="Proteomes" id="UP000681722">
    <property type="component" value="Unassembled WGS sequence"/>
</dbReference>
<evidence type="ECO:0000313" key="5">
    <source>
        <dbReference type="Proteomes" id="UP000663829"/>
    </source>
</evidence>
<keyword evidence="5" id="KW-1185">Reference proteome</keyword>
<dbReference type="Proteomes" id="UP000682733">
    <property type="component" value="Unassembled WGS sequence"/>
</dbReference>
<gene>
    <name evidence="2" type="ORF">GPM918_LOCUS19810</name>
    <name evidence="1" type="ORF">OVA965_LOCUS16799</name>
    <name evidence="4" type="ORF">SRO942_LOCUS19811</name>
    <name evidence="3" type="ORF">TMI583_LOCUS16809</name>
</gene>
<dbReference type="Proteomes" id="UP000677228">
    <property type="component" value="Unassembled WGS sequence"/>
</dbReference>
<name>A0A814QS70_9BILA</name>